<accession>A0A0G0C7M8</accession>
<name>A0A0G0C7M8_9BACT</name>
<comment type="caution">
    <text evidence="1">The sequence shown here is derived from an EMBL/GenBank/DDBJ whole genome shotgun (WGS) entry which is preliminary data.</text>
</comment>
<sequence length="53" mass="6172">MKIYLATWLLEIAQGEALSKTNAIKRLVSYYHSKDKSSEEFSKYCKTGRNNKK</sequence>
<dbReference type="EMBL" id="LBQH01000013">
    <property type="protein sequence ID" value="KKP77709.1"/>
    <property type="molecule type" value="Genomic_DNA"/>
</dbReference>
<dbReference type="Proteomes" id="UP000034816">
    <property type="component" value="Unassembled WGS sequence"/>
</dbReference>
<proteinExistence type="predicted"/>
<dbReference type="AlphaFoldDB" id="A0A0G0C7M8"/>
<reference evidence="1 2" key="1">
    <citation type="journal article" date="2015" name="Nature">
        <title>rRNA introns, odd ribosomes, and small enigmatic genomes across a large radiation of phyla.</title>
        <authorList>
            <person name="Brown C.T."/>
            <person name="Hug L.A."/>
            <person name="Thomas B.C."/>
            <person name="Sharon I."/>
            <person name="Castelle C.J."/>
            <person name="Singh A."/>
            <person name="Wilkins M.J."/>
            <person name="Williams K.H."/>
            <person name="Banfield J.F."/>
        </authorList>
    </citation>
    <scope>NUCLEOTIDE SEQUENCE [LARGE SCALE GENOMIC DNA]</scope>
</reference>
<organism evidence="1 2">
    <name type="scientific">candidate division WS6 bacterium GW2011_GWF1_35_23</name>
    <dbReference type="NCBI Taxonomy" id="1619097"/>
    <lineage>
        <taxon>Bacteria</taxon>
        <taxon>Candidatus Dojkabacteria</taxon>
    </lineage>
</organism>
<evidence type="ECO:0000313" key="2">
    <source>
        <dbReference type="Proteomes" id="UP000034816"/>
    </source>
</evidence>
<protein>
    <submittedName>
        <fullName evidence="1">Uncharacterized protein</fullName>
    </submittedName>
</protein>
<evidence type="ECO:0000313" key="1">
    <source>
        <dbReference type="EMBL" id="KKP77709.1"/>
    </source>
</evidence>
<gene>
    <name evidence="1" type="ORF">UR73_C0013G0007</name>
</gene>